<accession>A0A1H1NX40</accession>
<dbReference type="InterPro" id="IPR050570">
    <property type="entry name" value="Cell_wall_metabolism_enzyme"/>
</dbReference>
<gene>
    <name evidence="3" type="ORF">SAMN04489812_0677</name>
</gene>
<dbReference type="STRING" id="630515.SAMN04489812_0677"/>
<dbReference type="Gene3D" id="2.70.70.10">
    <property type="entry name" value="Glucose Permease (Domain IIA)"/>
    <property type="match status" value="2"/>
</dbReference>
<evidence type="ECO:0000259" key="2">
    <source>
        <dbReference type="Pfam" id="PF01551"/>
    </source>
</evidence>
<feature type="domain" description="M23ase beta-sheet core" evidence="2">
    <location>
        <begin position="88"/>
        <end position="180"/>
    </location>
</feature>
<evidence type="ECO:0000313" key="4">
    <source>
        <dbReference type="Proteomes" id="UP000199103"/>
    </source>
</evidence>
<evidence type="ECO:0000313" key="3">
    <source>
        <dbReference type="EMBL" id="SDS03360.1"/>
    </source>
</evidence>
<reference evidence="3 4" key="1">
    <citation type="submission" date="2016-10" db="EMBL/GenBank/DDBJ databases">
        <authorList>
            <person name="de Groot N.N."/>
        </authorList>
    </citation>
    <scope>NUCLEOTIDE SEQUENCE [LARGE SCALE GENOMIC DNA]</scope>
    <source>
        <strain evidence="3 4">DSM 21800</strain>
    </source>
</reference>
<keyword evidence="4" id="KW-1185">Reference proteome</keyword>
<dbReference type="InterPro" id="IPR016047">
    <property type="entry name" value="M23ase_b-sheet_dom"/>
</dbReference>
<organism evidence="3 4">
    <name type="scientific">Microlunatus soli</name>
    <dbReference type="NCBI Taxonomy" id="630515"/>
    <lineage>
        <taxon>Bacteria</taxon>
        <taxon>Bacillati</taxon>
        <taxon>Actinomycetota</taxon>
        <taxon>Actinomycetes</taxon>
        <taxon>Propionibacteriales</taxon>
        <taxon>Propionibacteriaceae</taxon>
        <taxon>Microlunatus</taxon>
    </lineage>
</organism>
<dbReference type="PANTHER" id="PTHR21666">
    <property type="entry name" value="PEPTIDASE-RELATED"/>
    <property type="match status" value="1"/>
</dbReference>
<feature type="domain" description="M23ase beta-sheet core" evidence="2">
    <location>
        <begin position="273"/>
        <end position="371"/>
    </location>
</feature>
<dbReference type="RefSeq" id="WP_231920155.1">
    <property type="nucleotide sequence ID" value="NZ_LT629772.1"/>
</dbReference>
<dbReference type="SUPFAM" id="SSF51261">
    <property type="entry name" value="Duplicated hybrid motif"/>
    <property type="match status" value="2"/>
</dbReference>
<feature type="region of interest" description="Disordered" evidence="1">
    <location>
        <begin position="51"/>
        <end position="73"/>
    </location>
</feature>
<dbReference type="Proteomes" id="UP000199103">
    <property type="component" value="Chromosome I"/>
</dbReference>
<dbReference type="CDD" id="cd12797">
    <property type="entry name" value="M23_peptidase"/>
    <property type="match status" value="2"/>
</dbReference>
<evidence type="ECO:0000256" key="1">
    <source>
        <dbReference type="SAM" id="MobiDB-lite"/>
    </source>
</evidence>
<feature type="compositionally biased region" description="Low complexity" evidence="1">
    <location>
        <begin position="12"/>
        <end position="23"/>
    </location>
</feature>
<dbReference type="EMBL" id="LT629772">
    <property type="protein sequence ID" value="SDS03360.1"/>
    <property type="molecule type" value="Genomic_DNA"/>
</dbReference>
<feature type="region of interest" description="Disordered" evidence="1">
    <location>
        <begin position="1"/>
        <end position="23"/>
    </location>
</feature>
<dbReference type="Pfam" id="PF01551">
    <property type="entry name" value="Peptidase_M23"/>
    <property type="match status" value="2"/>
</dbReference>
<name>A0A1H1NX40_9ACTN</name>
<dbReference type="GO" id="GO:0004222">
    <property type="term" value="F:metalloendopeptidase activity"/>
    <property type="evidence" value="ECO:0007669"/>
    <property type="project" value="TreeGrafter"/>
</dbReference>
<sequence>MSRIDTGPAALPTTVRPQPTVRPALRRPAGSAAMVLLGLLALLLGSIPAQASPRQPTPRLPTATAWPLPGGPPVVRGFDPPAEKWGRGHRGVDLAGQPGGPVAAAAAGTVSYAGMLAGRGVLVVDHGAVRTTYEPVSPTVDVGATVVAGQQIGTLDAGHCGAGRACLHWGLRRGDSYLDPLLLAPDRTVADTTDQATGDFRLVAADERAAAVRRAAARRAARLAAEALGVPSTGGGGGGLGPAGSHGFSHPVAAAITSPFGMRFHPVLHVNKLHDGTDFGAACGTPIRAPAAGTVSARYFNAGYGNRLMLDHGVVDGHRVVSGFNHATSYAVGVGDRVAKGQLVGSVGSTGFSTGCHLHLMVWLDGKVVDPLSWY</sequence>
<proteinExistence type="predicted"/>
<dbReference type="AlphaFoldDB" id="A0A1H1NX40"/>
<dbReference type="PANTHER" id="PTHR21666:SF270">
    <property type="entry name" value="MUREIN HYDROLASE ACTIVATOR ENVC"/>
    <property type="match status" value="1"/>
</dbReference>
<protein>
    <submittedName>
        <fullName evidence="3">Peptidase family M23</fullName>
    </submittedName>
</protein>
<dbReference type="InterPro" id="IPR011055">
    <property type="entry name" value="Dup_hybrid_motif"/>
</dbReference>